<evidence type="ECO:0000313" key="8">
    <source>
        <dbReference type="EMBL" id="MFC3209391.1"/>
    </source>
</evidence>
<dbReference type="InterPro" id="IPR050638">
    <property type="entry name" value="AA-Vitamin_Transporters"/>
</dbReference>
<comment type="subcellular location">
    <subcellularLocation>
        <location evidence="1">Membrane</location>
        <topology evidence="1">Multi-pass membrane protein</topology>
    </subcellularLocation>
</comment>
<evidence type="ECO:0000256" key="4">
    <source>
        <dbReference type="ARBA" id="ARBA00022989"/>
    </source>
</evidence>
<dbReference type="RefSeq" id="WP_378225719.1">
    <property type="nucleotide sequence ID" value="NZ_JBHRTK010000035.1"/>
</dbReference>
<dbReference type="Pfam" id="PF00892">
    <property type="entry name" value="EamA"/>
    <property type="match status" value="2"/>
</dbReference>
<evidence type="ECO:0000256" key="5">
    <source>
        <dbReference type="ARBA" id="ARBA00023136"/>
    </source>
</evidence>
<keyword evidence="9" id="KW-1185">Reference proteome</keyword>
<comment type="caution">
    <text evidence="8">The sequence shown here is derived from an EMBL/GenBank/DDBJ whole genome shotgun (WGS) entry which is preliminary data.</text>
</comment>
<feature type="domain" description="EamA" evidence="7">
    <location>
        <begin position="18"/>
        <end position="149"/>
    </location>
</feature>
<dbReference type="InterPro" id="IPR037185">
    <property type="entry name" value="EmrE-like"/>
</dbReference>
<feature type="transmembrane region" description="Helical" evidence="6">
    <location>
        <begin position="46"/>
        <end position="66"/>
    </location>
</feature>
<keyword evidence="5 6" id="KW-0472">Membrane</keyword>
<keyword evidence="3 6" id="KW-0812">Transmembrane</keyword>
<dbReference type="PANTHER" id="PTHR32322:SF2">
    <property type="entry name" value="EAMA DOMAIN-CONTAINING PROTEIN"/>
    <property type="match status" value="1"/>
</dbReference>
<feature type="transmembrane region" description="Helical" evidence="6">
    <location>
        <begin position="227"/>
        <end position="249"/>
    </location>
</feature>
<accession>A0ABV7KK84</accession>
<gene>
    <name evidence="8" type="ORF">ACFOHJ_24505</name>
</gene>
<name>A0ABV7KK84_9HYPH</name>
<feature type="transmembrane region" description="Helical" evidence="6">
    <location>
        <begin position="12"/>
        <end position="34"/>
    </location>
</feature>
<reference evidence="9" key="1">
    <citation type="journal article" date="2019" name="Int. J. Syst. Evol. Microbiol.">
        <title>The Global Catalogue of Microorganisms (GCM) 10K type strain sequencing project: providing services to taxonomists for standard genome sequencing and annotation.</title>
        <authorList>
            <consortium name="The Broad Institute Genomics Platform"/>
            <consortium name="The Broad Institute Genome Sequencing Center for Infectious Disease"/>
            <person name="Wu L."/>
            <person name="Ma J."/>
        </authorList>
    </citation>
    <scope>NUCLEOTIDE SEQUENCE [LARGE SCALE GENOMIC DNA]</scope>
    <source>
        <strain evidence="9">KCTC 52165</strain>
    </source>
</reference>
<proteinExistence type="inferred from homology"/>
<feature type="transmembrane region" description="Helical" evidence="6">
    <location>
        <begin position="282"/>
        <end position="298"/>
    </location>
</feature>
<evidence type="ECO:0000313" key="9">
    <source>
        <dbReference type="Proteomes" id="UP001595583"/>
    </source>
</evidence>
<organism evidence="8 9">
    <name type="scientific">Aquamicrobium soli</name>
    <dbReference type="NCBI Taxonomy" id="1811518"/>
    <lineage>
        <taxon>Bacteria</taxon>
        <taxon>Pseudomonadati</taxon>
        <taxon>Pseudomonadota</taxon>
        <taxon>Alphaproteobacteria</taxon>
        <taxon>Hyphomicrobiales</taxon>
        <taxon>Phyllobacteriaceae</taxon>
        <taxon>Aquamicrobium</taxon>
    </lineage>
</organism>
<protein>
    <submittedName>
        <fullName evidence="8">DMT family transporter</fullName>
    </submittedName>
</protein>
<feature type="transmembrane region" description="Helical" evidence="6">
    <location>
        <begin position="78"/>
        <end position="97"/>
    </location>
</feature>
<feature type="transmembrane region" description="Helical" evidence="6">
    <location>
        <begin position="196"/>
        <end position="215"/>
    </location>
</feature>
<comment type="similarity">
    <text evidence="2">Belongs to the EamA transporter family.</text>
</comment>
<evidence type="ECO:0000256" key="3">
    <source>
        <dbReference type="ARBA" id="ARBA00022692"/>
    </source>
</evidence>
<dbReference type="SUPFAM" id="SSF103481">
    <property type="entry name" value="Multidrug resistance efflux transporter EmrE"/>
    <property type="match status" value="2"/>
</dbReference>
<keyword evidence="4 6" id="KW-1133">Transmembrane helix</keyword>
<feature type="transmembrane region" description="Helical" evidence="6">
    <location>
        <begin position="134"/>
        <end position="150"/>
    </location>
</feature>
<evidence type="ECO:0000256" key="1">
    <source>
        <dbReference type="ARBA" id="ARBA00004141"/>
    </source>
</evidence>
<evidence type="ECO:0000256" key="2">
    <source>
        <dbReference type="ARBA" id="ARBA00007362"/>
    </source>
</evidence>
<feature type="transmembrane region" description="Helical" evidence="6">
    <location>
        <begin position="162"/>
        <end position="182"/>
    </location>
</feature>
<sequence length="308" mass="32929">MSHSSAALDRRDAVDTAAALIMVGLTFSWGLNYVAAKLSYIGFDPVFISIARSAIGGSLVFLWCLWRGIPLFRRDGTLVAGMVVGVLFGLEFLLLYIGLERTTVVRNTLLVNAMPFWMLLGAHFLLGEHFTLRKLTGLLLAFAGLVVVFSDKLSSGGGEATLLGDVLSLGAGVLWALSNLVIKRSTSLARTSAEKLLLYQLAGAAVVGILVMPFSGPPIRDVAAVPVLALLFQGTYIVAFTYVVWFWLLGRYPASGLASFAFLSPAFGVLCGALFLGEPLTPRLFLALALIAAGLIVVNRPPRRTVPV</sequence>
<dbReference type="EMBL" id="JBHRTK010000035">
    <property type="protein sequence ID" value="MFC3209391.1"/>
    <property type="molecule type" value="Genomic_DNA"/>
</dbReference>
<evidence type="ECO:0000259" key="7">
    <source>
        <dbReference type="Pfam" id="PF00892"/>
    </source>
</evidence>
<feature type="transmembrane region" description="Helical" evidence="6">
    <location>
        <begin position="256"/>
        <end position="276"/>
    </location>
</feature>
<feature type="domain" description="EamA" evidence="7">
    <location>
        <begin position="163"/>
        <end position="299"/>
    </location>
</feature>
<dbReference type="PANTHER" id="PTHR32322">
    <property type="entry name" value="INNER MEMBRANE TRANSPORTER"/>
    <property type="match status" value="1"/>
</dbReference>
<evidence type="ECO:0000256" key="6">
    <source>
        <dbReference type="SAM" id="Phobius"/>
    </source>
</evidence>
<dbReference type="Proteomes" id="UP001595583">
    <property type="component" value="Unassembled WGS sequence"/>
</dbReference>
<dbReference type="InterPro" id="IPR000620">
    <property type="entry name" value="EamA_dom"/>
</dbReference>
<feature type="transmembrane region" description="Helical" evidence="6">
    <location>
        <begin position="109"/>
        <end position="127"/>
    </location>
</feature>